<organism evidence="2 3">
    <name type="scientific">Leishmania martiniquensis</name>
    <dbReference type="NCBI Taxonomy" id="1580590"/>
    <lineage>
        <taxon>Eukaryota</taxon>
        <taxon>Discoba</taxon>
        <taxon>Euglenozoa</taxon>
        <taxon>Kinetoplastea</taxon>
        <taxon>Metakinetoplastina</taxon>
        <taxon>Trypanosomatida</taxon>
        <taxon>Trypanosomatidae</taxon>
        <taxon>Leishmaniinae</taxon>
        <taxon>Leishmania</taxon>
    </lineage>
</organism>
<dbReference type="OrthoDB" id="273796at2759"/>
<accession>A0A836HWE0</accession>
<evidence type="ECO:0000313" key="3">
    <source>
        <dbReference type="Proteomes" id="UP000673552"/>
    </source>
</evidence>
<name>A0A836HWE0_9TRYP</name>
<dbReference type="GeneID" id="92517449"/>
<dbReference type="Proteomes" id="UP000673552">
    <property type="component" value="Unassembled WGS sequence"/>
</dbReference>
<protein>
    <submittedName>
        <fullName evidence="2">Uncharacterized protein</fullName>
    </submittedName>
</protein>
<feature type="region of interest" description="Disordered" evidence="1">
    <location>
        <begin position="702"/>
        <end position="771"/>
    </location>
</feature>
<dbReference type="KEGG" id="lmat:92517449"/>
<reference evidence="3" key="2">
    <citation type="journal article" date="2021" name="Sci. Data">
        <title>Chromosome-scale genome sequencing, assembly and annotation of six genomes from subfamily Leishmaniinae.</title>
        <authorList>
            <person name="Almutairi H."/>
            <person name="Urbaniak M.D."/>
            <person name="Bates M.D."/>
            <person name="Jariyapan N."/>
            <person name="Kwakye-Nuako G."/>
            <person name="Thomaz Soccol V."/>
            <person name="Al-Salem W.S."/>
            <person name="Dillon R.J."/>
            <person name="Bates P.A."/>
            <person name="Gatherer D."/>
        </authorList>
    </citation>
    <scope>NUCLEOTIDE SEQUENCE [LARGE SCALE GENOMIC DNA]</scope>
</reference>
<dbReference type="EMBL" id="JAFEUZ010000009">
    <property type="protein sequence ID" value="KAG5485486.1"/>
    <property type="molecule type" value="Genomic_DNA"/>
</dbReference>
<evidence type="ECO:0000313" key="2">
    <source>
        <dbReference type="EMBL" id="KAG5485486.1"/>
    </source>
</evidence>
<feature type="region of interest" description="Disordered" evidence="1">
    <location>
        <begin position="1583"/>
        <end position="1602"/>
    </location>
</feature>
<gene>
    <name evidence="2" type="ORF">LSCM1_07571</name>
</gene>
<feature type="region of interest" description="Disordered" evidence="1">
    <location>
        <begin position="797"/>
        <end position="818"/>
    </location>
</feature>
<keyword evidence="3" id="KW-1185">Reference proteome</keyword>
<feature type="compositionally biased region" description="Basic residues" evidence="1">
    <location>
        <begin position="753"/>
        <end position="762"/>
    </location>
</feature>
<evidence type="ECO:0000256" key="1">
    <source>
        <dbReference type="SAM" id="MobiDB-lite"/>
    </source>
</evidence>
<proteinExistence type="predicted"/>
<feature type="compositionally biased region" description="Polar residues" evidence="1">
    <location>
        <begin position="1592"/>
        <end position="1602"/>
    </location>
</feature>
<comment type="caution">
    <text evidence="2">The sequence shown here is derived from an EMBL/GenBank/DDBJ whole genome shotgun (WGS) entry which is preliminary data.</text>
</comment>
<sequence>MADDVSPPQPPLGLSTAECAKSARANLATDSSTGAADHAAATSTWHRRQRLRRSSPPPPLSSFALSAAEANLRTTANRVATAPFDRGVHCDVTLASPRRRAASSKPVAPPETASNDVKAAAEEVSFRTSSAVSPLSSSPRDAQEGDTTPLFCEDISSSGNLPPPRLPWGGCEHCDRPRPTAGVHVLPWWKRILVDAAYRQRLMQLSTEGYHEELRIVRETPGLLSSEEGMEVRRVWRERCWMEDVLEKAELRPSTIKAAGLQEVHGAACRMAAHFSPFAPYHMRVKGHASQQGHAPAPMMEEVDEIVPMSQHVVFRVGSDEIASHFSTKQPRSIIDASAVESVQRVALGAMPPVQHVREQQQQEYAVKQHLSSLRRFSRSTPYELKESLARDVAAGRTDVPMQTAITDAVMDEEHRPPRGAGARNTKRQCVSQDVYTFPPPQHSTAARQRQYDDMLPTSTAPTRWQLPPRKPQMPATPLWQRSRLPAGMWAVESALAHVARAEALLHASAVRDPLAVAKKTAIIKDVAEAPTRHEGPCSATGAVASSAATATDGEQHRDSIRRQEAAMACVDGTENLYGLQYVWCAPLPPCGFIRVSPDPRVAMWPDSDEERDEGLLGTIETNGSAQGRHLHARSRRGIEEGGGPVITDVSVDVSQHRGHQAQMRRLARCVNHRTHKLRWLHSIGRHRVCYNDLALSDSNGSLADTDSASSSSSSVEHSSATGSVARNSDAATKGEKASGKTMSLAVPPTSARRSHRRHRRPSNPSRAARPVYDGALNINIYAEVVESRRRTVAATKKHSTDGASPPREACQGQPGQAGDAARATRRFLGCYRQSRLLIHFKLYCRALYEEERVRSGGPGTHVIGRAGGSAPEYTPSTEGPLAWVPVIPHPVLKLQERAPSLRKPHARRVPVASTMSGCRCWEGLYPGPCADLAAPAHQAWRQLRQSSLVRQALRDIFDELPHDREGLLNKRSFVLFVLQLLELFFPTRLPAAVHIAIAEEEWVYRGTTEHVGPQTFHEKFFAFPLIFYRDIATVAETHLVEFWTLVRVCLDAQKRVYGKAAAMSAAESVPSSSFTGRGDHALQPPSLSLLAPLTHFTADQLDTLLSYPPPPFDAAVYDRHCLLHQALRDAPEVRAAPRDHQYVVARSVVERQQKSRMQAAEGTTMRGKPAKNMSASLTAYRAHLSSADAARRADVEAAAQCEWDLRQRRLQAQEHEALLEQSDYYHARLGRVQSRAATVISGIESICSTWELHRTGVYAAPGEDENADVRPQTEEGMDELLLEYLDDVPLDVFDAQVSLRDCYLLHIGLERERRNNALSSIKLRPEPARLVPLAKGSQSAAAVSAGPVARATPCSRDVLEGEAQRHISVMTGGLGTMQRCNAGLTEAKPLVDGTSATPPTKTEAAVIYATQGGPRTLSMIRCPSHARRRAEKRVMGASIKASMSGGSGRVSRRCCGKDEDAGLGSCTSHCGTRNKSFYCKAAAVLPHPLARPATRATSGAPLLPLSPLPHPRNDGVFIPFDSIRVEGVPSSMQRDASSRPKRPKPLTSSMALSASVFATAELSPPLCVHVVEDMMPVSPGCLPRASRRDSTVGQNASAGSTHLPSASLLYAQRLRAQQRRQQQYKRQFKTAATEVADHF</sequence>
<feature type="region of interest" description="Disordered" evidence="1">
    <location>
        <begin position="1529"/>
        <end position="1548"/>
    </location>
</feature>
<feature type="region of interest" description="Disordered" evidence="1">
    <location>
        <begin position="25"/>
        <end position="63"/>
    </location>
</feature>
<dbReference type="RefSeq" id="XP_067180782.1">
    <property type="nucleotide sequence ID" value="XM_067324937.1"/>
</dbReference>
<feature type="compositionally biased region" description="Low complexity" evidence="1">
    <location>
        <begin position="129"/>
        <end position="138"/>
    </location>
</feature>
<feature type="region of interest" description="Disordered" evidence="1">
    <location>
        <begin position="97"/>
        <end position="158"/>
    </location>
</feature>
<reference evidence="3" key="1">
    <citation type="journal article" date="2021" name="Microbiol. Resour. Announc.">
        <title>LGAAP: Leishmaniinae Genome Assembly and Annotation Pipeline.</title>
        <authorList>
            <person name="Almutairi H."/>
            <person name="Urbaniak M.D."/>
            <person name="Bates M.D."/>
            <person name="Jariyapan N."/>
            <person name="Kwakye-Nuako G."/>
            <person name="Thomaz-Soccol V."/>
            <person name="Al-Salem W.S."/>
            <person name="Dillon R.J."/>
            <person name="Bates P.A."/>
            <person name="Gatherer D."/>
        </authorList>
    </citation>
    <scope>NUCLEOTIDE SEQUENCE [LARGE SCALE GENOMIC DNA]</scope>
</reference>
<feature type="compositionally biased region" description="Low complexity" evidence="1">
    <location>
        <begin position="702"/>
        <end position="725"/>
    </location>
</feature>